<dbReference type="InterPro" id="IPR022683">
    <property type="entry name" value="Calpain_III"/>
</dbReference>
<keyword evidence="4 6" id="KW-0788">Thiol protease</keyword>
<feature type="domain" description="C2" evidence="8">
    <location>
        <begin position="476"/>
        <end position="593"/>
    </location>
</feature>
<evidence type="ECO:0000256" key="1">
    <source>
        <dbReference type="ARBA" id="ARBA00007623"/>
    </source>
</evidence>
<dbReference type="GeneTree" id="ENSGT00940000156128"/>
<keyword evidence="7" id="KW-0732">Signal</keyword>
<dbReference type="Gene3D" id="2.60.40.150">
    <property type="entry name" value="C2 domain"/>
    <property type="match status" value="1"/>
</dbReference>
<evidence type="ECO:0000256" key="6">
    <source>
        <dbReference type="PROSITE-ProRule" id="PRU00239"/>
    </source>
</evidence>
<dbReference type="AlphaFoldDB" id="A0A493TBP1"/>
<dbReference type="Pfam" id="PF00168">
    <property type="entry name" value="C2"/>
    <property type="match status" value="1"/>
</dbReference>
<feature type="active site" evidence="5 6">
    <location>
        <position position="57"/>
    </location>
</feature>
<dbReference type="Pfam" id="PF01067">
    <property type="entry name" value="Calpain_III"/>
    <property type="match status" value="1"/>
</dbReference>
<evidence type="ECO:0000256" key="7">
    <source>
        <dbReference type="SAM" id="SignalP"/>
    </source>
</evidence>
<dbReference type="PROSITE" id="PS50203">
    <property type="entry name" value="CALPAIN_CAT"/>
    <property type="match status" value="1"/>
</dbReference>
<feature type="active site" evidence="5 6">
    <location>
        <position position="260"/>
    </location>
</feature>
<feature type="domain" description="Calpain catalytic" evidence="9">
    <location>
        <begin position="32"/>
        <end position="319"/>
    </location>
</feature>
<feature type="signal peptide" evidence="7">
    <location>
        <begin position="1"/>
        <end position="17"/>
    </location>
</feature>
<dbReference type="InterPro" id="IPR022684">
    <property type="entry name" value="Calpain_cysteine_protease"/>
</dbReference>
<dbReference type="Ensembl" id="ENSAPLT00000036729.1">
    <property type="protein sequence ID" value="ENSAPLP00000023294.1"/>
    <property type="gene ID" value="ENSAPLG00000010358.2"/>
</dbReference>
<dbReference type="InterPro" id="IPR022682">
    <property type="entry name" value="Calpain_domain_III"/>
</dbReference>
<dbReference type="Pfam" id="PF00648">
    <property type="entry name" value="Peptidase_C2"/>
    <property type="match status" value="1"/>
</dbReference>
<dbReference type="Proteomes" id="UP000016666">
    <property type="component" value="Chromosome 10"/>
</dbReference>
<keyword evidence="11" id="KW-1185">Reference proteome</keyword>
<dbReference type="PANTHER" id="PTHR10183:SF381">
    <property type="entry name" value="CALPAIN-6"/>
    <property type="match status" value="1"/>
</dbReference>
<evidence type="ECO:0000313" key="10">
    <source>
        <dbReference type="Ensembl" id="ENSAPLP00000023294.1"/>
    </source>
</evidence>
<evidence type="ECO:0000256" key="3">
    <source>
        <dbReference type="ARBA" id="ARBA00022801"/>
    </source>
</evidence>
<sequence>MLVSLSWLLLTPGLGNGRKEQALPEGSSNILDLCEDPHLFVNGISSHDLHQGSLGNCWFVAACSCLALREPLWQQVIPDFEEQEWDSKKPEKYAGIFRFRFWCFGKWTEVVVDDLLPTIDGKLIYCHSNVKNEFWSALLEKAYAKLAGSYEALDGGSAADAIVDFTGAVAESIDLVQGKYSEIISEQMKLFEDLLKVHKRGGLISCFITDSSGSANEVETAMGLIIGHAYSVTAVRKLHLGERLTFSFKAEKLFMIRLRNPWGKKEWNGAWSDNSEEWKKVSNAERKSLGLTIENDGEFWMTFEDWCKNFTDVDICRIVNTSYFSIHKTWEKKMMHGAWAKSSEPLLNRCGGCFDNKTFLQNPQYIFDVKKTEDKVLVSLQQEDRRRYKKEGKGENIIIGFEIFKVEDNRSYRIHNLTVQERVATSPYINTRTVFLKRILKQGRYVLIPTTYLPGITTKFILRLFTDVPSKLRELTDDKPKMTCWSLLCGYPRRITQIKIHSAEGLQKQDRSGGADPYVLVKCENQKVRSPVQHDTTSAVFNTQVIFYRKNIDSPVIVQVRQTTWGGLPETGRGAQRCHWSEWRDGCGFFLHMTDNQDKSVRTAAPLTVLMLFSCSTDSLAPVFSIEQRLMTLKEHSGRVNLALTQRKSAVDTAEVSTSRQSGTDRQTG</sequence>
<dbReference type="InterPro" id="IPR035892">
    <property type="entry name" value="C2_domain_sf"/>
</dbReference>
<dbReference type="FunFam" id="2.60.120.380:FF:000003">
    <property type="entry name" value="Calpain 5"/>
    <property type="match status" value="1"/>
</dbReference>
<dbReference type="CDD" id="cd00044">
    <property type="entry name" value="CysPc"/>
    <property type="match status" value="1"/>
</dbReference>
<reference evidence="10" key="2">
    <citation type="submission" date="2025-08" db="UniProtKB">
        <authorList>
            <consortium name="Ensembl"/>
        </authorList>
    </citation>
    <scope>IDENTIFICATION</scope>
</reference>
<dbReference type="InterPro" id="IPR001300">
    <property type="entry name" value="Peptidase_C2_calpain_cat"/>
</dbReference>
<dbReference type="PRINTS" id="PR00704">
    <property type="entry name" value="CALPAIN"/>
</dbReference>
<evidence type="ECO:0000256" key="4">
    <source>
        <dbReference type="ARBA" id="ARBA00022807"/>
    </source>
</evidence>
<evidence type="ECO:0000313" key="11">
    <source>
        <dbReference type="Proteomes" id="UP000016666"/>
    </source>
</evidence>
<dbReference type="InterPro" id="IPR036213">
    <property type="entry name" value="Calpain_III_sf"/>
</dbReference>
<dbReference type="InterPro" id="IPR000169">
    <property type="entry name" value="Pept_cys_AS"/>
</dbReference>
<organism evidence="10 11">
    <name type="scientific">Anas platyrhynchos platyrhynchos</name>
    <name type="common">Northern mallard</name>
    <dbReference type="NCBI Taxonomy" id="8840"/>
    <lineage>
        <taxon>Eukaryota</taxon>
        <taxon>Metazoa</taxon>
        <taxon>Chordata</taxon>
        <taxon>Craniata</taxon>
        <taxon>Vertebrata</taxon>
        <taxon>Euteleostomi</taxon>
        <taxon>Archelosauria</taxon>
        <taxon>Archosauria</taxon>
        <taxon>Dinosauria</taxon>
        <taxon>Saurischia</taxon>
        <taxon>Theropoda</taxon>
        <taxon>Coelurosauria</taxon>
        <taxon>Aves</taxon>
        <taxon>Neognathae</taxon>
        <taxon>Galloanserae</taxon>
        <taxon>Anseriformes</taxon>
        <taxon>Anatidae</taxon>
        <taxon>Anatinae</taxon>
        <taxon>Anas</taxon>
    </lineage>
</organism>
<dbReference type="SUPFAM" id="SSF49758">
    <property type="entry name" value="Calpain large subunit, middle domain (domain III)"/>
    <property type="match status" value="1"/>
</dbReference>
<feature type="chain" id="PRO_5019854149" evidence="7">
    <location>
        <begin position="18"/>
        <end position="669"/>
    </location>
</feature>
<dbReference type="GO" id="GO:0004198">
    <property type="term" value="F:calcium-dependent cysteine-type endopeptidase activity"/>
    <property type="evidence" value="ECO:0007669"/>
    <property type="project" value="InterPro"/>
</dbReference>
<dbReference type="SUPFAM" id="SSF54001">
    <property type="entry name" value="Cysteine proteinases"/>
    <property type="match status" value="1"/>
</dbReference>
<name>A0A493TBP1_ANAPP</name>
<dbReference type="InterPro" id="IPR038765">
    <property type="entry name" value="Papain-like_cys_pep_sf"/>
</dbReference>
<evidence type="ECO:0000259" key="8">
    <source>
        <dbReference type="PROSITE" id="PS50004"/>
    </source>
</evidence>
<reference evidence="10 11" key="1">
    <citation type="submission" date="2017-10" db="EMBL/GenBank/DDBJ databases">
        <title>A new Pekin duck reference genome.</title>
        <authorList>
            <person name="Hou Z.-C."/>
            <person name="Zhou Z.-K."/>
            <person name="Zhu F."/>
            <person name="Hou S.-S."/>
        </authorList>
    </citation>
    <scope>NUCLEOTIDE SEQUENCE [LARGE SCALE GENOMIC DNA]</scope>
</reference>
<dbReference type="InterPro" id="IPR000008">
    <property type="entry name" value="C2_dom"/>
</dbReference>
<evidence type="ECO:0000256" key="2">
    <source>
        <dbReference type="ARBA" id="ARBA00022670"/>
    </source>
</evidence>
<dbReference type="SMART" id="SM00230">
    <property type="entry name" value="CysPc"/>
    <property type="match status" value="1"/>
</dbReference>
<dbReference type="FunFam" id="3.90.70.10:FF:000027">
    <property type="entry name" value="Calpain 5"/>
    <property type="match status" value="1"/>
</dbReference>
<dbReference type="CDD" id="cd00214">
    <property type="entry name" value="Calpain_III"/>
    <property type="match status" value="1"/>
</dbReference>
<comment type="similarity">
    <text evidence="1">Belongs to the peptidase C2 family.</text>
</comment>
<dbReference type="PANTHER" id="PTHR10183">
    <property type="entry name" value="CALPAIN"/>
    <property type="match status" value="1"/>
</dbReference>
<protein>
    <submittedName>
        <fullName evidence="10">Calpain 6</fullName>
    </submittedName>
</protein>
<dbReference type="GO" id="GO:0005737">
    <property type="term" value="C:cytoplasm"/>
    <property type="evidence" value="ECO:0007669"/>
    <property type="project" value="TreeGrafter"/>
</dbReference>
<evidence type="ECO:0000259" key="9">
    <source>
        <dbReference type="PROSITE" id="PS50203"/>
    </source>
</evidence>
<evidence type="ECO:0000256" key="5">
    <source>
        <dbReference type="PIRSR" id="PIRSR622684-1"/>
    </source>
</evidence>
<reference evidence="10" key="3">
    <citation type="submission" date="2025-09" db="UniProtKB">
        <authorList>
            <consortium name="Ensembl"/>
        </authorList>
    </citation>
    <scope>IDENTIFICATION</scope>
</reference>
<accession>A0A493TBP1</accession>
<keyword evidence="2 6" id="KW-0645">Protease</keyword>
<dbReference type="InterPro" id="IPR033883">
    <property type="entry name" value="C2_III"/>
</dbReference>
<dbReference type="SMART" id="SM00720">
    <property type="entry name" value="calpain_III"/>
    <property type="match status" value="1"/>
</dbReference>
<dbReference type="PROSITE" id="PS50004">
    <property type="entry name" value="C2"/>
    <property type="match status" value="1"/>
</dbReference>
<feature type="active site" evidence="5 6">
    <location>
        <position position="228"/>
    </location>
</feature>
<keyword evidence="3 6" id="KW-0378">Hydrolase</keyword>
<dbReference type="Gene3D" id="3.90.70.10">
    <property type="entry name" value="Cysteine proteinases"/>
    <property type="match status" value="1"/>
</dbReference>
<dbReference type="PROSITE" id="PS00139">
    <property type="entry name" value="THIOL_PROTEASE_CYS"/>
    <property type="match status" value="1"/>
</dbReference>
<dbReference type="Gene3D" id="2.60.120.380">
    <property type="match status" value="1"/>
</dbReference>
<proteinExistence type="inferred from homology"/>
<gene>
    <name evidence="10" type="primary">CAPN6</name>
</gene>
<dbReference type="GO" id="GO:0006508">
    <property type="term" value="P:proteolysis"/>
    <property type="evidence" value="ECO:0007669"/>
    <property type="project" value="UniProtKB-KW"/>
</dbReference>
<dbReference type="SUPFAM" id="SSF49562">
    <property type="entry name" value="C2 domain (Calcium/lipid-binding domain, CaLB)"/>
    <property type="match status" value="1"/>
</dbReference>